<evidence type="ECO:0000256" key="6">
    <source>
        <dbReference type="ARBA" id="ARBA00023033"/>
    </source>
</evidence>
<evidence type="ECO:0000256" key="2">
    <source>
        <dbReference type="ARBA" id="ARBA00022630"/>
    </source>
</evidence>
<keyword evidence="3" id="KW-0274">FAD</keyword>
<gene>
    <name evidence="7" type="ORF">DM02DRAFT_562693</name>
</gene>
<dbReference type="EMBL" id="KZ805370">
    <property type="protein sequence ID" value="PVI00606.1"/>
    <property type="molecule type" value="Genomic_DNA"/>
</dbReference>
<dbReference type="PANTHER" id="PTHR43872">
    <property type="entry name" value="MONOOXYGENASE, PUTATIVE (AFU_ORTHOLOGUE AFUA_8G02570)-RELATED"/>
    <property type="match status" value="1"/>
</dbReference>
<protein>
    <submittedName>
        <fullName evidence="7">FAD/NAD(P)-binding domain-containing protein</fullName>
    </submittedName>
</protein>
<dbReference type="PANTHER" id="PTHR43872:SF1">
    <property type="entry name" value="MONOOXYGENASE, PUTATIVE (AFU_ORTHOLOGUE AFUA_8G02570)-RELATED"/>
    <property type="match status" value="1"/>
</dbReference>
<accession>A0A2V1DRK2</accession>
<keyword evidence="6" id="KW-0503">Monooxygenase</keyword>
<name>A0A2V1DRK2_9PLEO</name>
<reference evidence="7 8" key="1">
    <citation type="journal article" date="2018" name="Sci. Rep.">
        <title>Comparative genomics provides insights into the lifestyle and reveals functional heterogeneity of dark septate endophytic fungi.</title>
        <authorList>
            <person name="Knapp D.G."/>
            <person name="Nemeth J.B."/>
            <person name="Barry K."/>
            <person name="Hainaut M."/>
            <person name="Henrissat B."/>
            <person name="Johnson J."/>
            <person name="Kuo A."/>
            <person name="Lim J.H.P."/>
            <person name="Lipzen A."/>
            <person name="Nolan M."/>
            <person name="Ohm R.A."/>
            <person name="Tamas L."/>
            <person name="Grigoriev I.V."/>
            <person name="Spatafora J.W."/>
            <person name="Nagy L.G."/>
            <person name="Kovacs G.M."/>
        </authorList>
    </citation>
    <scope>NUCLEOTIDE SEQUENCE [LARGE SCALE GENOMIC DNA]</scope>
    <source>
        <strain evidence="7 8">DSE2036</strain>
    </source>
</reference>
<evidence type="ECO:0000256" key="1">
    <source>
        <dbReference type="ARBA" id="ARBA00001974"/>
    </source>
</evidence>
<organism evidence="7 8">
    <name type="scientific">Periconia macrospinosa</name>
    <dbReference type="NCBI Taxonomy" id="97972"/>
    <lineage>
        <taxon>Eukaryota</taxon>
        <taxon>Fungi</taxon>
        <taxon>Dikarya</taxon>
        <taxon>Ascomycota</taxon>
        <taxon>Pezizomycotina</taxon>
        <taxon>Dothideomycetes</taxon>
        <taxon>Pleosporomycetidae</taxon>
        <taxon>Pleosporales</taxon>
        <taxon>Massarineae</taxon>
        <taxon>Periconiaceae</taxon>
        <taxon>Periconia</taxon>
    </lineage>
</organism>
<dbReference type="InterPro" id="IPR051820">
    <property type="entry name" value="FAD-binding_MO"/>
</dbReference>
<keyword evidence="2" id="KW-0285">Flavoprotein</keyword>
<dbReference type="InterPro" id="IPR036188">
    <property type="entry name" value="FAD/NAD-bd_sf"/>
</dbReference>
<proteinExistence type="predicted"/>
<dbReference type="OrthoDB" id="66881at2759"/>
<dbReference type="Proteomes" id="UP000244855">
    <property type="component" value="Unassembled WGS sequence"/>
</dbReference>
<dbReference type="Pfam" id="PF13738">
    <property type="entry name" value="Pyr_redox_3"/>
    <property type="match status" value="1"/>
</dbReference>
<dbReference type="STRING" id="97972.A0A2V1DRK2"/>
<evidence type="ECO:0000313" key="8">
    <source>
        <dbReference type="Proteomes" id="UP000244855"/>
    </source>
</evidence>
<dbReference type="Gene3D" id="3.50.50.60">
    <property type="entry name" value="FAD/NAD(P)-binding domain"/>
    <property type="match status" value="1"/>
</dbReference>
<dbReference type="SUPFAM" id="SSF51905">
    <property type="entry name" value="FAD/NAD(P)-binding domain"/>
    <property type="match status" value="2"/>
</dbReference>
<dbReference type="FunFam" id="3.50.50.60:FF:000228">
    <property type="entry name" value="FAD-containing monooxygenase EthA"/>
    <property type="match status" value="1"/>
</dbReference>
<keyword evidence="5" id="KW-0560">Oxidoreductase</keyword>
<dbReference type="AlphaFoldDB" id="A0A2V1DRK2"/>
<evidence type="ECO:0000313" key="7">
    <source>
        <dbReference type="EMBL" id="PVI00606.1"/>
    </source>
</evidence>
<keyword evidence="8" id="KW-1185">Reference proteome</keyword>
<sequence>MTTDTTSQDFDVIIVGAGISGINIAYRIQEAFPNSSYAILEGREKLGGTWSLFRYPGLRSDSDLHTFGFPFNPWKKSNPIATGESIVEYLHETAGKYGIDRKIRFRHKVEHLEWSTKQQRWRLDVDHDGAKKSIWSKFIVMGTGYYDYDEPRDAKIPGLQNFNGQTIHPQFWPEKLDYSGKKIVVIGSGATTVTLLPALVNGGAGKVTMLQRSPSYVLNMPQRQATDPPLWHQRLFPEWISLKILRFEHLIAPTILITFCGIFPKIASYVLRRLAKSELPPNFEMDPHFNPTYNPFEQRLCFCPDADFFRCFASGRADIVTDTIDTVTETGIQLNSKRHLDADIIVTATGLKLSILGKTSISVDQTPFHPPDHFVWRSCMISSLPNFAFLTGYTDLSWTLGSDTSSRLICRVMKQMQASGSTSAVPVITEDETKGEKIPPLYLSSTYFKGCENIFPKCVGTGVWRKRRGFWTDWWAATFGSVTKGIEYRSMSDY</sequence>
<evidence type="ECO:0000256" key="4">
    <source>
        <dbReference type="ARBA" id="ARBA00022857"/>
    </source>
</evidence>
<evidence type="ECO:0000256" key="3">
    <source>
        <dbReference type="ARBA" id="ARBA00022827"/>
    </source>
</evidence>
<evidence type="ECO:0000256" key="5">
    <source>
        <dbReference type="ARBA" id="ARBA00023002"/>
    </source>
</evidence>
<comment type="cofactor">
    <cofactor evidence="1">
        <name>FAD</name>
        <dbReference type="ChEBI" id="CHEBI:57692"/>
    </cofactor>
</comment>
<keyword evidence="4" id="KW-0521">NADP</keyword>
<dbReference type="GO" id="GO:0004497">
    <property type="term" value="F:monooxygenase activity"/>
    <property type="evidence" value="ECO:0007669"/>
    <property type="project" value="UniProtKB-KW"/>
</dbReference>